<evidence type="ECO:0000313" key="2">
    <source>
        <dbReference type="EMBL" id="VDD91255.1"/>
    </source>
</evidence>
<evidence type="ECO:0000313" key="3">
    <source>
        <dbReference type="Proteomes" id="UP000274131"/>
    </source>
</evidence>
<feature type="region of interest" description="Disordered" evidence="1">
    <location>
        <begin position="1"/>
        <end position="30"/>
    </location>
</feature>
<dbReference type="EMBL" id="UXUI01008341">
    <property type="protein sequence ID" value="VDD91255.1"/>
    <property type="molecule type" value="Genomic_DNA"/>
</dbReference>
<feature type="compositionally biased region" description="Basic and acidic residues" evidence="1">
    <location>
        <begin position="1"/>
        <end position="15"/>
    </location>
</feature>
<name>A0A0N4V7X0_ENTVE</name>
<accession>A0A0N4V7X0</accession>
<protein>
    <submittedName>
        <fullName evidence="2 4">Uncharacterized protein</fullName>
    </submittedName>
</protein>
<evidence type="ECO:0000256" key="1">
    <source>
        <dbReference type="SAM" id="MobiDB-lite"/>
    </source>
</evidence>
<proteinExistence type="predicted"/>
<dbReference type="WBParaSite" id="EVEC_0000639501-mRNA-1">
    <property type="protein sequence ID" value="EVEC_0000639501-mRNA-1"/>
    <property type="gene ID" value="EVEC_0000639501"/>
</dbReference>
<reference evidence="2 3" key="2">
    <citation type="submission" date="2018-10" db="EMBL/GenBank/DDBJ databases">
        <authorList>
            <consortium name="Pathogen Informatics"/>
        </authorList>
    </citation>
    <scope>NUCLEOTIDE SEQUENCE [LARGE SCALE GENOMIC DNA]</scope>
</reference>
<evidence type="ECO:0000313" key="4">
    <source>
        <dbReference type="WBParaSite" id="EVEC_0000639501-mRNA-1"/>
    </source>
</evidence>
<gene>
    <name evidence="2" type="ORF">EVEC_LOCUS6006</name>
</gene>
<reference evidence="4" key="1">
    <citation type="submission" date="2017-02" db="UniProtKB">
        <authorList>
            <consortium name="WormBaseParasite"/>
        </authorList>
    </citation>
    <scope>IDENTIFICATION</scope>
</reference>
<dbReference type="Proteomes" id="UP000274131">
    <property type="component" value="Unassembled WGS sequence"/>
</dbReference>
<dbReference type="AlphaFoldDB" id="A0A0N4V7X0"/>
<sequence>MEEGDSKETDREREGGSSTGVRGEEEREEDNCCAAATPVLNCIHIYMHRKALTWLEEDGAAVACQIFVPPVLVPIWQFCNLAVSMEHMRRHPSTARRFSESSENDDRLLSEENITEVGSQKNSGVFWLLTEGPIPVPSFHFDDKILLPFYH</sequence>
<keyword evidence="3" id="KW-1185">Reference proteome</keyword>
<organism evidence="4">
    <name type="scientific">Enterobius vermicularis</name>
    <name type="common">Human pinworm</name>
    <dbReference type="NCBI Taxonomy" id="51028"/>
    <lineage>
        <taxon>Eukaryota</taxon>
        <taxon>Metazoa</taxon>
        <taxon>Ecdysozoa</taxon>
        <taxon>Nematoda</taxon>
        <taxon>Chromadorea</taxon>
        <taxon>Rhabditida</taxon>
        <taxon>Spirurina</taxon>
        <taxon>Oxyuridomorpha</taxon>
        <taxon>Oxyuroidea</taxon>
        <taxon>Oxyuridae</taxon>
        <taxon>Enterobius</taxon>
    </lineage>
</organism>